<feature type="domain" description="CHK kinase-like" evidence="1">
    <location>
        <begin position="136"/>
        <end position="324"/>
    </location>
</feature>
<feature type="domain" description="CHK kinase-like" evidence="1">
    <location>
        <begin position="936"/>
        <end position="1124"/>
    </location>
</feature>
<feature type="domain" description="CHK kinase-like" evidence="1">
    <location>
        <begin position="535"/>
        <end position="722"/>
    </location>
</feature>
<proteinExistence type="predicted"/>
<evidence type="ECO:0000259" key="1">
    <source>
        <dbReference type="SMART" id="SM00587"/>
    </source>
</evidence>
<reference evidence="2" key="2">
    <citation type="submission" date="2020-05" db="UniProtKB">
        <authorList>
            <consortium name="EnsemblMetazoa"/>
        </authorList>
    </citation>
    <scope>IDENTIFICATION</scope>
    <source>
        <strain evidence="2">ACHKN1017</strain>
    </source>
</reference>
<protein>
    <recommendedName>
        <fullName evidence="1">CHK kinase-like domain-containing protein</fullName>
    </recommendedName>
</protein>
<name>A0A182K462_9DIPT</name>
<dbReference type="VEuPathDB" id="VectorBase:ACHR005547"/>
<dbReference type="PANTHER" id="PTHR11012:SF12">
    <property type="entry name" value="CHK KINASE-LIKE DOMAIN-CONTAINING PROTEIN-RELATED"/>
    <property type="match status" value="1"/>
</dbReference>
<evidence type="ECO:0000313" key="3">
    <source>
        <dbReference type="Proteomes" id="UP000075881"/>
    </source>
</evidence>
<accession>A0A182K462</accession>
<reference evidence="3" key="1">
    <citation type="submission" date="2013-03" db="EMBL/GenBank/DDBJ databases">
        <title>The Genome Sequence of Anopheles christyi ACHKN1017.</title>
        <authorList>
            <consortium name="The Broad Institute Genomics Platform"/>
            <person name="Neafsey D.E."/>
            <person name="Besansky N."/>
            <person name="Walker B."/>
            <person name="Young S.K."/>
            <person name="Zeng Q."/>
            <person name="Gargeya S."/>
            <person name="Fitzgerald M."/>
            <person name="Haas B."/>
            <person name="Abouelleil A."/>
            <person name="Allen A.W."/>
            <person name="Alvarado L."/>
            <person name="Arachchi H.M."/>
            <person name="Berlin A.M."/>
            <person name="Chapman S.B."/>
            <person name="Gainer-Dewar J."/>
            <person name="Goldberg J."/>
            <person name="Griggs A."/>
            <person name="Gujja S."/>
            <person name="Hansen M."/>
            <person name="Howarth C."/>
            <person name="Imamovic A."/>
            <person name="Ireland A."/>
            <person name="Larimer J."/>
            <person name="McCowan C."/>
            <person name="Murphy C."/>
            <person name="Pearson M."/>
            <person name="Poon T.W."/>
            <person name="Priest M."/>
            <person name="Roberts A."/>
            <person name="Saif S."/>
            <person name="Shea T."/>
            <person name="Sisk P."/>
            <person name="Sykes S."/>
            <person name="Wortman J."/>
            <person name="Nusbaum C."/>
            <person name="Birren B."/>
        </authorList>
    </citation>
    <scope>NUCLEOTIDE SEQUENCE [LARGE SCALE GENOMIC DNA]</scope>
    <source>
        <strain evidence="3">ACHKN1017</strain>
    </source>
</reference>
<dbReference type="InterPro" id="IPR015897">
    <property type="entry name" value="CHK_kinase-like"/>
</dbReference>
<organism evidence="2 3">
    <name type="scientific">Anopheles christyi</name>
    <dbReference type="NCBI Taxonomy" id="43041"/>
    <lineage>
        <taxon>Eukaryota</taxon>
        <taxon>Metazoa</taxon>
        <taxon>Ecdysozoa</taxon>
        <taxon>Arthropoda</taxon>
        <taxon>Hexapoda</taxon>
        <taxon>Insecta</taxon>
        <taxon>Pterygota</taxon>
        <taxon>Neoptera</taxon>
        <taxon>Endopterygota</taxon>
        <taxon>Diptera</taxon>
        <taxon>Nematocera</taxon>
        <taxon>Culicoidea</taxon>
        <taxon>Culicidae</taxon>
        <taxon>Anophelinae</taxon>
        <taxon>Anopheles</taxon>
    </lineage>
</organism>
<dbReference type="PANTHER" id="PTHR11012">
    <property type="entry name" value="PROTEIN KINASE-LIKE DOMAIN-CONTAINING"/>
    <property type="match status" value="1"/>
</dbReference>
<sequence length="1206" mass="139819">MEGSRDEHDTPVWLDDDFFLQVVREFTHDPNARLCHGCKLRPGTKPGEHFASVMYRTTIHYRCHQSREASIDVIMKIQPYQAGLKKDVLEESDLFLREIRIYSQVLPEMKRRLEEIGETFNYPRLIYASEKPRTILILEDVSGKGWITRGYIATFEEVVPAIKAIAKFHAASVVMEQDDTSFAYRHRCEVADKFKALDGMLKKSFHDLLQFMRSTEEFVHLIQPVQKLQGKLLPILIESYRPSADCLNVLVHGDFHSKNLLHQQSAAGQVQDTMLIDYQICSWTTPAVDLYYLLDTIVDQSVKEQHRDAMLHLYYEEFRRLLKQFGWLGHVTSLQELHIELLRKGAIELFHYVALYPYRFVDRSKIDFEALLSGKGSNPAASSPVYRRVMREVLTRFLHQGFNHDELSSPGWLNDAFFRNVLCELECDPNVRLVGTCVLRPGTKAGDHFASVMYRTTIQYCLTGDVQKSINIIMKIKPDSKGLKKDLLDGDDFFGKEIKMYTKVLPEMAALMRSIGEDYKYPKLVYASHEPHTIIILEDISPQGWGMGGLIKSFAELLPTINAIAKFHAASAVLQEKDPSFTSQYRCTIAKILCSMRSMTDACFSSFLNFLRVIVQLPEFVAPVERFHANIDNILEAAYTPSETCANVLIHGDFHFKNLLHLQSGGQIVETMFVDYQMCSWSSPAIDLFYLTYMIPEQAVKKDHRDEIIYHYHRTFSSVLRRLNFRGRVPSLTELQVELLRKAELELYHYIVFSAFRHTDLSKVDSEAFFLGQTANPALQLEEFQETIRMELKRFLYHDMTYNQDELEAPAWLNDAFFRDVMRESNNDQTIELTQACMLRPGTNKGDHYASVMFRTTVTYRSKRSKEQKSVNLIMKTKPEAEGMKKELLDDNGMFKIEIDMYSKTLPEMARLLKEIGEEYKYPRFLYGTLKPHTVVILEDISNEGWVMKDYISTLQDMKLIVKNIAMFHAASVMLDTLDSTFVDRYTCSFAEKFMGMDGLINKGFKDLTQLTQMHPEFAHFAKPLENFQKNLRQYYVTLYDPSKTYQNVLNHGDFHANNLLHKIGKQGRHTDTLLLDYQLCCWTTPAIDLYYMLDMIPAQELKDKHRSELIYMYYHQYSNLLKRLGFKGKIPSLLDLQIELLRHAGLEMLHYAIFSSFRYVDQSAIDIETVLKGEFDSPVLTNAEFKKVMHTELTRFLHHGILNDS</sequence>
<dbReference type="Pfam" id="PF02958">
    <property type="entry name" value="EcKL"/>
    <property type="match status" value="3"/>
</dbReference>
<evidence type="ECO:0000313" key="2">
    <source>
        <dbReference type="EnsemblMetazoa" id="ACHR005547-PA"/>
    </source>
</evidence>
<dbReference type="InterPro" id="IPR004119">
    <property type="entry name" value="EcKL"/>
</dbReference>
<dbReference type="Gene3D" id="3.90.1200.10">
    <property type="match status" value="3"/>
</dbReference>
<keyword evidence="3" id="KW-1185">Reference proteome</keyword>
<dbReference type="SMART" id="SM00587">
    <property type="entry name" value="CHK"/>
    <property type="match status" value="3"/>
</dbReference>
<dbReference type="AlphaFoldDB" id="A0A182K462"/>
<dbReference type="InterPro" id="IPR011009">
    <property type="entry name" value="Kinase-like_dom_sf"/>
</dbReference>
<dbReference type="EnsemblMetazoa" id="ACHR005547-RA">
    <property type="protein sequence ID" value="ACHR005547-PA"/>
    <property type="gene ID" value="ACHR005547"/>
</dbReference>
<dbReference type="Proteomes" id="UP000075881">
    <property type="component" value="Unassembled WGS sequence"/>
</dbReference>
<dbReference type="SUPFAM" id="SSF56112">
    <property type="entry name" value="Protein kinase-like (PK-like)"/>
    <property type="match status" value="3"/>
</dbReference>